<proteinExistence type="predicted"/>
<reference evidence="3" key="1">
    <citation type="journal article" date="2016" name="Nat. Commun.">
        <title>Genome analysis of three Pneumocystis species reveals adaptation mechanisms to life exclusively in mammalian hosts.</title>
        <authorList>
            <person name="Ma L."/>
            <person name="Chen Z."/>
            <person name="Huang D.W."/>
            <person name="Kutty G."/>
            <person name="Ishihara M."/>
            <person name="Wang H."/>
            <person name="Abouelleil A."/>
            <person name="Bishop L."/>
            <person name="Davey E."/>
            <person name="Deng R."/>
            <person name="Deng X."/>
            <person name="Fan L."/>
            <person name="Fantoni G."/>
            <person name="Fitzgerald M."/>
            <person name="Gogineni E."/>
            <person name="Goldberg J.M."/>
            <person name="Handley G."/>
            <person name="Hu X."/>
            <person name="Huber C."/>
            <person name="Jiao X."/>
            <person name="Jones K."/>
            <person name="Levin J.Z."/>
            <person name="Liu Y."/>
            <person name="Macdonald P."/>
            <person name="Melnikov A."/>
            <person name="Raley C."/>
            <person name="Sassi M."/>
            <person name="Sherman B.T."/>
            <person name="Song X."/>
            <person name="Sykes S."/>
            <person name="Tran B."/>
            <person name="Walsh L."/>
            <person name="Xia Y."/>
            <person name="Yang J."/>
            <person name="Young S."/>
            <person name="Zeng Q."/>
            <person name="Zheng X."/>
            <person name="Stephens R."/>
            <person name="Nusbaum C."/>
            <person name="Birren B.W."/>
            <person name="Azadi P."/>
            <person name="Lempicki R.A."/>
            <person name="Cuomo C.A."/>
            <person name="Kovacs J.A."/>
        </authorList>
    </citation>
    <scope>NUCLEOTIDE SEQUENCE [LARGE SCALE GENOMIC DNA]</scope>
    <source>
        <strain evidence="3">B80</strain>
    </source>
</reference>
<organism evidence="2 3">
    <name type="scientific">Pneumocystis carinii (strain B80)</name>
    <name type="common">Rat pneumocystis pneumonia agent</name>
    <name type="synonym">Pneumocystis carinii f. sp. carinii</name>
    <dbReference type="NCBI Taxonomy" id="1408658"/>
    <lineage>
        <taxon>Eukaryota</taxon>
        <taxon>Fungi</taxon>
        <taxon>Dikarya</taxon>
        <taxon>Ascomycota</taxon>
        <taxon>Taphrinomycotina</taxon>
        <taxon>Pneumocystomycetes</taxon>
        <taxon>Pneumocystaceae</taxon>
        <taxon>Pneumocystis</taxon>
    </lineage>
</organism>
<evidence type="ECO:0000313" key="3">
    <source>
        <dbReference type="Proteomes" id="UP000054454"/>
    </source>
</evidence>
<feature type="domain" description="T-SNARE coiled-coil homology" evidence="1">
    <location>
        <begin position="151"/>
        <end position="213"/>
    </location>
</feature>
<comment type="caution">
    <text evidence="2">The sequence shown here is derived from an EMBL/GenBank/DDBJ whole genome shotgun (WGS) entry which is preliminary data.</text>
</comment>
<evidence type="ECO:0000313" key="2">
    <source>
        <dbReference type="EMBL" id="KTW30854.1"/>
    </source>
</evidence>
<dbReference type="OrthoDB" id="244190at2759"/>
<dbReference type="SUPFAM" id="SSF58038">
    <property type="entry name" value="SNARE fusion complex"/>
    <property type="match status" value="1"/>
</dbReference>
<dbReference type="Proteomes" id="UP000054454">
    <property type="component" value="Unassembled WGS sequence"/>
</dbReference>
<accession>A0A0W4ZR49</accession>
<protein>
    <recommendedName>
        <fullName evidence="1">t-SNARE coiled-coil homology domain-containing protein</fullName>
    </recommendedName>
</protein>
<name>A0A0W4ZR49_PNEC8</name>
<dbReference type="VEuPathDB" id="FungiDB:T552_00565"/>
<evidence type="ECO:0000259" key="1">
    <source>
        <dbReference type="PROSITE" id="PS50192"/>
    </source>
</evidence>
<keyword evidence="3" id="KW-1185">Reference proteome</keyword>
<dbReference type="InterPro" id="IPR000727">
    <property type="entry name" value="T_SNARE_dom"/>
</dbReference>
<dbReference type="GeneID" id="28935380"/>
<dbReference type="AlphaFoldDB" id="A0A0W4ZR49"/>
<sequence>MASLSDSKLIFLIESCLYSILEKNKLKSLNLETSFEDDKIIYETMKLIKEEIYGIEMRQKDLEEKGNMSTEILKYKENFLIKLQDYYKKLEELLESGDLNGYDLIMELMKEQREYKEKNKLAETSSLNSLEHEKFFKNPKIQNTEILKTQQQIIKEQDASLNDLYNSISLQKELTIQMESELELQDDLLGEMQVLVDKSQIKLDKSEKRLEGFTKIVKNNSEY</sequence>
<dbReference type="RefSeq" id="XP_018227450.1">
    <property type="nucleotide sequence ID" value="XM_018369178.1"/>
</dbReference>
<dbReference type="PROSITE" id="PS50192">
    <property type="entry name" value="T_SNARE"/>
    <property type="match status" value="1"/>
</dbReference>
<dbReference type="Gene3D" id="1.20.5.110">
    <property type="match status" value="1"/>
</dbReference>
<dbReference type="SMART" id="SM00397">
    <property type="entry name" value="t_SNARE"/>
    <property type="match status" value="1"/>
</dbReference>
<dbReference type="EMBL" id="LFVZ01000002">
    <property type="protein sequence ID" value="KTW30854.1"/>
    <property type="molecule type" value="Genomic_DNA"/>
</dbReference>
<dbReference type="CDD" id="cd15859">
    <property type="entry name" value="SNARE_SYN8"/>
    <property type="match status" value="1"/>
</dbReference>
<gene>
    <name evidence="2" type="ORF">T552_00565</name>
</gene>